<organism evidence="1">
    <name type="scientific">Clastoptera arizonana</name>
    <name type="common">Arizona spittle bug</name>
    <dbReference type="NCBI Taxonomy" id="38151"/>
    <lineage>
        <taxon>Eukaryota</taxon>
        <taxon>Metazoa</taxon>
        <taxon>Ecdysozoa</taxon>
        <taxon>Arthropoda</taxon>
        <taxon>Hexapoda</taxon>
        <taxon>Insecta</taxon>
        <taxon>Pterygota</taxon>
        <taxon>Neoptera</taxon>
        <taxon>Paraneoptera</taxon>
        <taxon>Hemiptera</taxon>
        <taxon>Auchenorrhyncha</taxon>
        <taxon>Cercopoidea</taxon>
        <taxon>Clastopteridae</taxon>
        <taxon>Clastoptera</taxon>
    </lineage>
</organism>
<accession>A0A1B6DFM5</accession>
<sequence length="106" mass="11997">MVLPWKKKIFYVSPSTLFLQTTMPLINCRPTRSIFRVLGTKITLNCCRRLRFFKPKHTTSTPVKAAIFNVTVTSACAARLGTSGLRESKLELFSFKTTPKPALYLV</sequence>
<dbReference type="EMBL" id="GEDC01012797">
    <property type="protein sequence ID" value="JAS24501.1"/>
    <property type="molecule type" value="Transcribed_RNA"/>
</dbReference>
<name>A0A1B6DFM5_9HEMI</name>
<protein>
    <submittedName>
        <fullName evidence="1">Uncharacterized protein</fullName>
    </submittedName>
</protein>
<gene>
    <name evidence="1" type="ORF">g.29056</name>
</gene>
<proteinExistence type="predicted"/>
<evidence type="ECO:0000313" key="1">
    <source>
        <dbReference type="EMBL" id="JAS24501.1"/>
    </source>
</evidence>
<dbReference type="AlphaFoldDB" id="A0A1B6DFM5"/>
<reference evidence="1" key="1">
    <citation type="submission" date="2015-12" db="EMBL/GenBank/DDBJ databases">
        <title>De novo transcriptome assembly of four potential Pierce s Disease insect vectors from Arizona vineyards.</title>
        <authorList>
            <person name="Tassone E.E."/>
        </authorList>
    </citation>
    <scope>NUCLEOTIDE SEQUENCE</scope>
</reference>